<dbReference type="AlphaFoldDB" id="I2FQF0"/>
<feature type="transmembrane region" description="Helical" evidence="12">
    <location>
        <begin position="340"/>
        <end position="362"/>
    </location>
</feature>
<feature type="compositionally biased region" description="Low complexity" evidence="11">
    <location>
        <begin position="254"/>
        <end position="263"/>
    </location>
</feature>
<evidence type="ECO:0000256" key="9">
    <source>
        <dbReference type="ARBA" id="ARBA00023136"/>
    </source>
</evidence>
<keyword evidence="7" id="KW-0653">Protein transport</keyword>
<feature type="coiled-coil region" evidence="10">
    <location>
        <begin position="87"/>
        <end position="114"/>
    </location>
</feature>
<dbReference type="PANTHER" id="PTHR13050:SF7">
    <property type="entry name" value="VESICLE TRANSPORT PROTEIN USE1"/>
    <property type="match status" value="1"/>
</dbReference>
<evidence type="ECO:0000256" key="6">
    <source>
        <dbReference type="ARBA" id="ARBA00022892"/>
    </source>
</evidence>
<keyword evidence="8 12" id="KW-1133">Transmembrane helix</keyword>
<keyword evidence="6" id="KW-0931">ER-Golgi transport</keyword>
<evidence type="ECO:0000256" key="1">
    <source>
        <dbReference type="ARBA" id="ARBA00004163"/>
    </source>
</evidence>
<dbReference type="GO" id="GO:0005484">
    <property type="term" value="F:SNAP receptor activity"/>
    <property type="evidence" value="ECO:0007669"/>
    <property type="project" value="TreeGrafter"/>
</dbReference>
<dbReference type="InterPro" id="IPR019150">
    <property type="entry name" value="Vesicle_transport_protein_Use1"/>
</dbReference>
<comment type="caution">
    <text evidence="13">The sequence shown here is derived from an EMBL/GenBank/DDBJ whole genome shotgun (WGS) entry which is preliminary data.</text>
</comment>
<evidence type="ECO:0008006" key="15">
    <source>
        <dbReference type="Google" id="ProtNLM"/>
    </source>
</evidence>
<dbReference type="PANTHER" id="PTHR13050">
    <property type="entry name" value="USE1-LIKE PROTEIN"/>
    <property type="match status" value="1"/>
</dbReference>
<keyword evidence="5" id="KW-0256">Endoplasmic reticulum</keyword>
<evidence type="ECO:0000256" key="12">
    <source>
        <dbReference type="SAM" id="Phobius"/>
    </source>
</evidence>
<keyword evidence="14" id="KW-1185">Reference proteome</keyword>
<comment type="similarity">
    <text evidence="2">Belongs to the USE1 family.</text>
</comment>
<evidence type="ECO:0000313" key="14">
    <source>
        <dbReference type="Proteomes" id="UP000006174"/>
    </source>
</evidence>
<evidence type="ECO:0000256" key="11">
    <source>
        <dbReference type="SAM" id="MobiDB-lite"/>
    </source>
</evidence>
<evidence type="ECO:0000256" key="8">
    <source>
        <dbReference type="ARBA" id="ARBA00022989"/>
    </source>
</evidence>
<dbReference type="GO" id="GO:0006890">
    <property type="term" value="P:retrograde vesicle-mediated transport, Golgi to endoplasmic reticulum"/>
    <property type="evidence" value="ECO:0007669"/>
    <property type="project" value="TreeGrafter"/>
</dbReference>
<evidence type="ECO:0000256" key="4">
    <source>
        <dbReference type="ARBA" id="ARBA00022692"/>
    </source>
</evidence>
<sequence length="365" mass="39555">MAIMHNIPISANARNQFQQYLSQVHASCSTSTSSSHPASTDLNALLQRTAHLTANVDELHSQLSNSLSSGNDDPQLFWTTLTLQTNLRSLSAQLQQHRSERKAAEALAKTLQNVDIVESLLRLISLSGAQEMSGGMFTAPIKPQVSTATPTASATAASAQERSYEYWKQQTLSALEDDDEASPSTLGTEDDEDDAASETSSILTDPETHLFKPKSTSHPLAGLSKEQEEEELAQYEKAPKSSSSSTTYPPPPSTASAPSTAAAGGDTTILQSDRATHEALSSELLRMASLLKSNSLAFADSLERDRLLLEKADTDLGQNLNLITRTRGRLGIYSKKARSMGWFTLSAILVVIVSWMLMFLLIRLT</sequence>
<dbReference type="eggNOG" id="ENOG502SCD1">
    <property type="taxonomic scope" value="Eukaryota"/>
</dbReference>
<dbReference type="GO" id="GO:0005789">
    <property type="term" value="C:endoplasmic reticulum membrane"/>
    <property type="evidence" value="ECO:0007669"/>
    <property type="project" value="UniProtKB-SubCell"/>
</dbReference>
<accession>I2FQF0</accession>
<evidence type="ECO:0000256" key="2">
    <source>
        <dbReference type="ARBA" id="ARBA00007891"/>
    </source>
</evidence>
<comment type="subcellular location">
    <subcellularLocation>
        <location evidence="1">Endoplasmic reticulum membrane</location>
        <topology evidence="1">Single-pass type IV membrane protein</topology>
    </subcellularLocation>
</comment>
<dbReference type="OrthoDB" id="4506189at2759"/>
<evidence type="ECO:0000256" key="3">
    <source>
        <dbReference type="ARBA" id="ARBA00022448"/>
    </source>
</evidence>
<dbReference type="OMA" id="MAIMHNI"/>
<feature type="region of interest" description="Disordered" evidence="11">
    <location>
        <begin position="174"/>
        <end position="265"/>
    </location>
</feature>
<name>I2FQF0_USTHO</name>
<organism evidence="13 14">
    <name type="scientific">Ustilago hordei</name>
    <name type="common">Barley covered smut fungus</name>
    <dbReference type="NCBI Taxonomy" id="120017"/>
    <lineage>
        <taxon>Eukaryota</taxon>
        <taxon>Fungi</taxon>
        <taxon>Dikarya</taxon>
        <taxon>Basidiomycota</taxon>
        <taxon>Ustilaginomycotina</taxon>
        <taxon>Ustilaginomycetes</taxon>
        <taxon>Ustilaginales</taxon>
        <taxon>Ustilaginaceae</taxon>
        <taxon>Ustilago</taxon>
    </lineage>
</organism>
<dbReference type="GO" id="GO:0015031">
    <property type="term" value="P:protein transport"/>
    <property type="evidence" value="ECO:0007669"/>
    <property type="project" value="UniProtKB-KW"/>
</dbReference>
<evidence type="ECO:0000256" key="10">
    <source>
        <dbReference type="SAM" id="Coils"/>
    </source>
</evidence>
<protein>
    <recommendedName>
        <fullName evidence="15">t-SNARE coiled-coil homology domain-containing protein</fullName>
    </recommendedName>
</protein>
<keyword evidence="9 12" id="KW-0472">Membrane</keyword>
<dbReference type="EMBL" id="CAGI01000141">
    <property type="protein sequence ID" value="CCF49143.1"/>
    <property type="molecule type" value="Genomic_DNA"/>
</dbReference>
<dbReference type="Proteomes" id="UP000006174">
    <property type="component" value="Unassembled WGS sequence"/>
</dbReference>
<dbReference type="GO" id="GO:0031201">
    <property type="term" value="C:SNARE complex"/>
    <property type="evidence" value="ECO:0007669"/>
    <property type="project" value="TreeGrafter"/>
</dbReference>
<keyword evidence="10" id="KW-0175">Coiled coil</keyword>
<evidence type="ECO:0000256" key="5">
    <source>
        <dbReference type="ARBA" id="ARBA00022824"/>
    </source>
</evidence>
<dbReference type="HOGENOM" id="CLU_066931_0_0_1"/>
<keyword evidence="4 12" id="KW-0812">Transmembrane</keyword>
<reference evidence="13 14" key="1">
    <citation type="journal article" date="2012" name="Plant Cell">
        <title>Genome comparison of barley and maize smut fungi reveals targeted loss of RNA silencing components and species-specific presence of transposable elements.</title>
        <authorList>
            <person name="Laurie J.D."/>
            <person name="Ali S."/>
            <person name="Linning R."/>
            <person name="Mannhaupt G."/>
            <person name="Wong P."/>
            <person name="Gueldener U."/>
            <person name="Muensterkoetter M."/>
            <person name="Moore R."/>
            <person name="Kahmann R."/>
            <person name="Bakkeren G."/>
            <person name="Schirawski J."/>
        </authorList>
    </citation>
    <scope>NUCLEOTIDE SEQUENCE [LARGE SCALE GENOMIC DNA]</scope>
    <source>
        <strain evidence="14">Uh4875-4</strain>
    </source>
</reference>
<gene>
    <name evidence="13" type="ORF">UHOR_08566</name>
</gene>
<dbReference type="Pfam" id="PF09753">
    <property type="entry name" value="Use1"/>
    <property type="match status" value="1"/>
</dbReference>
<keyword evidence="3" id="KW-0813">Transport</keyword>
<evidence type="ECO:0000313" key="13">
    <source>
        <dbReference type="EMBL" id="CCF49143.1"/>
    </source>
</evidence>
<dbReference type="STRING" id="1128400.I2FQF0"/>
<proteinExistence type="inferred from homology"/>
<evidence type="ECO:0000256" key="7">
    <source>
        <dbReference type="ARBA" id="ARBA00022927"/>
    </source>
</evidence>